<dbReference type="EMBL" id="LNGD01000235">
    <property type="protein sequence ID" value="KYC45640.1"/>
    <property type="molecule type" value="Genomic_DNA"/>
</dbReference>
<sequence length="84" mass="9979">MVKRNDRVLEIIKDMKKLGGKGIVKVFTQGYCYDFAYMMKRDLPKSEIYFIKNKKHYVLKHKGKYYDVNGIVKIKKGDILEKDD</sequence>
<dbReference type="InterPro" id="IPR056239">
    <property type="entry name" value="Phage_YunG-like"/>
</dbReference>
<reference evidence="1 2" key="1">
    <citation type="journal article" date="2016" name="ISME J.">
        <title>Chasing the elusive Euryarchaeota class WSA2: genomes reveal a uniquely fastidious methyl-reducing methanogen.</title>
        <authorList>
            <person name="Nobu M.K."/>
            <person name="Narihiro T."/>
            <person name="Kuroda K."/>
            <person name="Mei R."/>
            <person name="Liu W.T."/>
        </authorList>
    </citation>
    <scope>NUCLEOTIDE SEQUENCE [LARGE SCALE GENOMIC DNA]</scope>
    <source>
        <strain evidence="1">U1lsi0528_Bin089</strain>
    </source>
</reference>
<evidence type="ECO:0000313" key="1">
    <source>
        <dbReference type="EMBL" id="KYC45640.1"/>
    </source>
</evidence>
<name>A0A150IKV9_9EURY</name>
<gene>
    <name evidence="1" type="ORF">AMQ74_01892</name>
</gene>
<dbReference type="Proteomes" id="UP000075578">
    <property type="component" value="Unassembled WGS sequence"/>
</dbReference>
<protein>
    <submittedName>
        <fullName evidence="1">Uncharacterized protein</fullName>
    </submittedName>
</protein>
<dbReference type="AlphaFoldDB" id="A0A150IKV9"/>
<organism evidence="1 2">
    <name type="scientific">Candidatus Methanofastidiosum methylothiophilum</name>
    <dbReference type="NCBI Taxonomy" id="1705564"/>
    <lineage>
        <taxon>Archaea</taxon>
        <taxon>Methanobacteriati</taxon>
        <taxon>Methanobacteriota</taxon>
        <taxon>Stenosarchaea group</taxon>
        <taxon>Candidatus Methanofastidiosia</taxon>
        <taxon>Candidatus Methanofastidiosales</taxon>
        <taxon>Candidatus Methanofastidiosaceae</taxon>
        <taxon>Candidatus Methanofastidiosum</taxon>
    </lineage>
</organism>
<proteinExistence type="predicted"/>
<accession>A0A150IKV9</accession>
<comment type="caution">
    <text evidence="1">The sequence shown here is derived from an EMBL/GenBank/DDBJ whole genome shotgun (WGS) entry which is preliminary data.</text>
</comment>
<dbReference type="Pfam" id="PF24591">
    <property type="entry name" value="Phage_YunG-like"/>
    <property type="match status" value="1"/>
</dbReference>
<evidence type="ECO:0000313" key="2">
    <source>
        <dbReference type="Proteomes" id="UP000075578"/>
    </source>
</evidence>